<dbReference type="InterPro" id="IPR011528">
    <property type="entry name" value="NERD"/>
</dbReference>
<sequence length="235" mass="27733">MRENNVKDLNKKIHYLQKLVQSSLNFGEQITSNHLQEIFWEFKNNKIIEHYAIYNNVLIEDRDNIRQIDHFVICTNGLFIIETKHWKGDIYFNFNKDNLEEFHLDGLKRYLFPPNGDQYITFILTNENNEFAFKKFGHPFDQVNKTREFANEIFDAKFIEMIIYFNHKGDGKLYVGNPNKFVATPSSKAELKQTMHDKITKNKSRNCMDATTIMSLCEELNKYANNEASIINING</sequence>
<evidence type="ECO:0000313" key="2">
    <source>
        <dbReference type="EMBL" id="GEQ03476.1"/>
    </source>
</evidence>
<proteinExistence type="predicted"/>
<accession>A0AB34AJY3</accession>
<gene>
    <name evidence="2" type="ORF">SCO02_19170</name>
</gene>
<evidence type="ECO:0000259" key="1">
    <source>
        <dbReference type="PROSITE" id="PS50965"/>
    </source>
</evidence>
<dbReference type="PROSITE" id="PS50965">
    <property type="entry name" value="NERD"/>
    <property type="match status" value="1"/>
</dbReference>
<protein>
    <recommendedName>
        <fullName evidence="1">NERD domain-containing protein</fullName>
    </recommendedName>
</protein>
<dbReference type="Proteomes" id="UP000321839">
    <property type="component" value="Unassembled WGS sequence"/>
</dbReference>
<comment type="caution">
    <text evidence="2">The sequence shown here is derived from an EMBL/GenBank/DDBJ whole genome shotgun (WGS) entry which is preliminary data.</text>
</comment>
<reference evidence="2 3" key="1">
    <citation type="submission" date="2019-07" db="EMBL/GenBank/DDBJ databases">
        <title>Whole genome shotgun sequence of Staphylococcus cohnii subsp. urealyticus NBRC 109766.</title>
        <authorList>
            <person name="Hosoyama A."/>
            <person name="Uohara A."/>
            <person name="Ohji S."/>
            <person name="Ichikawa N."/>
        </authorList>
    </citation>
    <scope>NUCLEOTIDE SEQUENCE [LARGE SCALE GENOMIC DNA]</scope>
    <source>
        <strain evidence="2 3">NBRC 109766</strain>
    </source>
</reference>
<keyword evidence="3" id="KW-1185">Reference proteome</keyword>
<dbReference type="Pfam" id="PF08378">
    <property type="entry name" value="NERD"/>
    <property type="match status" value="1"/>
</dbReference>
<dbReference type="EMBL" id="BKAW01000009">
    <property type="protein sequence ID" value="GEQ03476.1"/>
    <property type="molecule type" value="Genomic_DNA"/>
</dbReference>
<dbReference type="RefSeq" id="WP_107518317.1">
    <property type="nucleotide sequence ID" value="NZ_BKAW01000009.1"/>
</dbReference>
<name>A0AB34AJY3_STAUR</name>
<evidence type="ECO:0000313" key="3">
    <source>
        <dbReference type="Proteomes" id="UP000321839"/>
    </source>
</evidence>
<dbReference type="AlphaFoldDB" id="A0AB34AJY3"/>
<organism evidence="2 3">
    <name type="scientific">Staphylococcus ureilyticus</name>
    <name type="common">Staphylococcus cohnii subsp. urealyticus</name>
    <dbReference type="NCBI Taxonomy" id="94138"/>
    <lineage>
        <taxon>Bacteria</taxon>
        <taxon>Bacillati</taxon>
        <taxon>Bacillota</taxon>
        <taxon>Bacilli</taxon>
        <taxon>Bacillales</taxon>
        <taxon>Staphylococcaceae</taxon>
        <taxon>Staphylococcus</taxon>
        <taxon>Staphylococcus cohnii species complex</taxon>
    </lineage>
</organism>
<feature type="domain" description="NERD" evidence="1">
    <location>
        <begin position="31"/>
        <end position="131"/>
    </location>
</feature>